<evidence type="ECO:0000313" key="2">
    <source>
        <dbReference type="EMBL" id="KAF6735945.1"/>
    </source>
</evidence>
<keyword evidence="1" id="KW-0175">Coiled coil</keyword>
<comment type="caution">
    <text evidence="2">The sequence shown here is derived from an EMBL/GenBank/DDBJ whole genome shotgun (WGS) entry which is preliminary data.</text>
</comment>
<dbReference type="PANTHER" id="PTHR45949:SF3">
    <property type="entry name" value="SORTING NEXIN-7"/>
    <property type="match status" value="1"/>
</dbReference>
<dbReference type="Proteomes" id="UP000646548">
    <property type="component" value="Unassembled WGS sequence"/>
</dbReference>
<dbReference type="GO" id="GO:0034727">
    <property type="term" value="P:piecemeal microautophagy of the nucleus"/>
    <property type="evidence" value="ECO:0007669"/>
    <property type="project" value="TreeGrafter"/>
</dbReference>
<dbReference type="GO" id="GO:0000422">
    <property type="term" value="P:autophagy of mitochondrion"/>
    <property type="evidence" value="ECO:0007669"/>
    <property type="project" value="TreeGrafter"/>
</dbReference>
<accession>A0A834FLH7</accession>
<sequence length="99" mass="11580">MRRRDNIQAEFEVKSDTLASRKSDLDALQDEVDELAERMEKSNSALQLDWSRWRNTMRADLKAAFVSSAEKNVEYYEKCLAVWESFLVSQRGESISQRD</sequence>
<dbReference type="Gene3D" id="1.20.1270.60">
    <property type="entry name" value="Arfaptin homology (AH) domain/BAR domain"/>
    <property type="match status" value="1"/>
</dbReference>
<name>A0A834FLH7_ORYME</name>
<dbReference type="AlphaFoldDB" id="A0A834FLH7"/>
<dbReference type="GO" id="GO:0005769">
    <property type="term" value="C:early endosome"/>
    <property type="evidence" value="ECO:0007669"/>
    <property type="project" value="TreeGrafter"/>
</dbReference>
<dbReference type="EMBL" id="WKFB01000099">
    <property type="protein sequence ID" value="KAF6735945.1"/>
    <property type="molecule type" value="Genomic_DNA"/>
</dbReference>
<protein>
    <submittedName>
        <fullName evidence="2">Sorting nexin-7</fullName>
    </submittedName>
</protein>
<dbReference type="GO" id="GO:0000407">
    <property type="term" value="C:phagophore assembly site"/>
    <property type="evidence" value="ECO:0007669"/>
    <property type="project" value="TreeGrafter"/>
</dbReference>
<dbReference type="InterPro" id="IPR027267">
    <property type="entry name" value="AH/BAR_dom_sf"/>
</dbReference>
<organism evidence="2 3">
    <name type="scientific">Oryzias melastigma</name>
    <name type="common">Marine medaka</name>
    <dbReference type="NCBI Taxonomy" id="30732"/>
    <lineage>
        <taxon>Eukaryota</taxon>
        <taxon>Metazoa</taxon>
        <taxon>Chordata</taxon>
        <taxon>Craniata</taxon>
        <taxon>Vertebrata</taxon>
        <taxon>Euteleostomi</taxon>
        <taxon>Actinopterygii</taxon>
        <taxon>Neopterygii</taxon>
        <taxon>Teleostei</taxon>
        <taxon>Neoteleostei</taxon>
        <taxon>Acanthomorphata</taxon>
        <taxon>Ovalentaria</taxon>
        <taxon>Atherinomorphae</taxon>
        <taxon>Beloniformes</taxon>
        <taxon>Adrianichthyidae</taxon>
        <taxon>Oryziinae</taxon>
        <taxon>Oryzias</taxon>
    </lineage>
</organism>
<dbReference type="GO" id="GO:0032456">
    <property type="term" value="P:endocytic recycling"/>
    <property type="evidence" value="ECO:0007669"/>
    <property type="project" value="TreeGrafter"/>
</dbReference>
<dbReference type="GO" id="GO:0015031">
    <property type="term" value="P:protein transport"/>
    <property type="evidence" value="ECO:0007669"/>
    <property type="project" value="TreeGrafter"/>
</dbReference>
<dbReference type="PANTHER" id="PTHR45949">
    <property type="entry name" value="SORTING NEXIN-4"/>
    <property type="match status" value="1"/>
</dbReference>
<gene>
    <name evidence="2" type="ORF">FQA47_006228</name>
</gene>
<reference evidence="2" key="1">
    <citation type="journal article" name="BMC Genomics">
        <title>Long-read sequencing and de novo genome assembly of marine medaka (Oryzias melastigma).</title>
        <authorList>
            <person name="Liang P."/>
            <person name="Saqib H.S.A."/>
            <person name="Ni X."/>
            <person name="Shen Y."/>
        </authorList>
    </citation>
    <scope>NUCLEOTIDE SEQUENCE</scope>
    <source>
        <strain evidence="2">Bigg-433</strain>
    </source>
</reference>
<evidence type="ECO:0000256" key="1">
    <source>
        <dbReference type="SAM" id="Coils"/>
    </source>
</evidence>
<dbReference type="GO" id="GO:0061709">
    <property type="term" value="P:reticulophagy"/>
    <property type="evidence" value="ECO:0007669"/>
    <property type="project" value="TreeGrafter"/>
</dbReference>
<evidence type="ECO:0000313" key="3">
    <source>
        <dbReference type="Proteomes" id="UP000646548"/>
    </source>
</evidence>
<feature type="coiled-coil region" evidence="1">
    <location>
        <begin position="18"/>
        <end position="45"/>
    </location>
</feature>
<proteinExistence type="predicted"/>